<organism evidence="1 2">
    <name type="scientific">Rangifer tarandus platyrhynchus</name>
    <name type="common">Svalbard reindeer</name>
    <dbReference type="NCBI Taxonomy" id="3082113"/>
    <lineage>
        <taxon>Eukaryota</taxon>
        <taxon>Metazoa</taxon>
        <taxon>Chordata</taxon>
        <taxon>Craniata</taxon>
        <taxon>Vertebrata</taxon>
        <taxon>Euteleostomi</taxon>
        <taxon>Mammalia</taxon>
        <taxon>Eutheria</taxon>
        <taxon>Laurasiatheria</taxon>
        <taxon>Artiodactyla</taxon>
        <taxon>Ruminantia</taxon>
        <taxon>Pecora</taxon>
        <taxon>Cervidae</taxon>
        <taxon>Odocoileinae</taxon>
        <taxon>Rangifer</taxon>
    </lineage>
</organism>
<reference evidence="1" key="1">
    <citation type="submission" date="2023-05" db="EMBL/GenBank/DDBJ databases">
        <authorList>
            <consortium name="ELIXIR-Norway"/>
        </authorList>
    </citation>
    <scope>NUCLEOTIDE SEQUENCE</scope>
</reference>
<name>A0AC59YR07_RANTA</name>
<sequence>MQVLLAGHALRKTCPSLPEEHSVLELDDTPRCPAVNGPTRLTASTISPSHPPPPLLRLALYLTDRAEERGVIFSGPSSSALTPPPPTLVLSWTTCVVGTSVLTQEQQERAGQASSGLNEALLACSCALEDHAGPRKRYIFSPPSS</sequence>
<dbReference type="EMBL" id="OX596086">
    <property type="protein sequence ID" value="CAM9882642.1"/>
    <property type="molecule type" value="Genomic_DNA"/>
</dbReference>
<dbReference type="Proteomes" id="UP001162501">
    <property type="component" value="Chromosome 2"/>
</dbReference>
<evidence type="ECO:0000313" key="1">
    <source>
        <dbReference type="EMBL" id="CAM9882642.1"/>
    </source>
</evidence>
<protein>
    <submittedName>
        <fullName evidence="1">Uncharacterized protein</fullName>
    </submittedName>
</protein>
<reference evidence="1" key="2">
    <citation type="submission" date="2025-03" db="EMBL/GenBank/DDBJ databases">
        <authorList>
            <consortium name="ELIXIR-Norway"/>
            <consortium name="Elixir Norway"/>
        </authorList>
    </citation>
    <scope>NUCLEOTIDE SEQUENCE</scope>
</reference>
<gene>
    <name evidence="1" type="ORF">MRATA1EN22A_LOCUS8804</name>
</gene>
<proteinExistence type="predicted"/>
<accession>A0AC59YR07</accession>
<evidence type="ECO:0000313" key="2">
    <source>
        <dbReference type="Proteomes" id="UP001162501"/>
    </source>
</evidence>